<dbReference type="OrthoDB" id="7375358at2"/>
<evidence type="ECO:0000313" key="2">
    <source>
        <dbReference type="EMBL" id="PTE08895.1"/>
    </source>
</evidence>
<proteinExistence type="predicted"/>
<evidence type="ECO:0000313" key="3">
    <source>
        <dbReference type="Proteomes" id="UP000240259"/>
    </source>
</evidence>
<dbReference type="AlphaFoldDB" id="A0A2T4ITE5"/>
<dbReference type="InterPro" id="IPR050471">
    <property type="entry name" value="AB_hydrolase"/>
</dbReference>
<dbReference type="InterPro" id="IPR000073">
    <property type="entry name" value="AB_hydrolase_1"/>
</dbReference>
<dbReference type="EMBL" id="PZJX01000032">
    <property type="protein sequence ID" value="PTE08895.1"/>
    <property type="molecule type" value="Genomic_DNA"/>
</dbReference>
<dbReference type="GO" id="GO:0016787">
    <property type="term" value="F:hydrolase activity"/>
    <property type="evidence" value="ECO:0007669"/>
    <property type="project" value="UniProtKB-KW"/>
</dbReference>
<dbReference type="SUPFAM" id="SSF53474">
    <property type="entry name" value="alpha/beta-Hydrolases"/>
    <property type="match status" value="1"/>
</dbReference>
<dbReference type="Gene3D" id="3.40.50.1820">
    <property type="entry name" value="alpha/beta hydrolase"/>
    <property type="match status" value="1"/>
</dbReference>
<reference evidence="2 3" key="1">
    <citation type="submission" date="2018-03" db="EMBL/GenBank/DDBJ databases">
        <title>Genome sequence of the symbiotic type strain Mesorhizobium helmanticense CSLC115NT isolated from Lotus corniculatus nodules.</title>
        <authorList>
            <person name="Sannazzaro A.I."/>
            <person name="Torres Tejerizo G.A."/>
            <person name="Dip D."/>
            <person name="Caballero M."/>
            <person name="Pistorio M."/>
            <person name="Estrella M.J."/>
        </authorList>
    </citation>
    <scope>NUCLEOTIDE SEQUENCE [LARGE SCALE GENOMIC DNA]</scope>
    <source>
        <strain evidence="2 3">CSLC115N</strain>
    </source>
</reference>
<dbReference type="PANTHER" id="PTHR43433">
    <property type="entry name" value="HYDROLASE, ALPHA/BETA FOLD FAMILY PROTEIN"/>
    <property type="match status" value="1"/>
</dbReference>
<dbReference type="RefSeq" id="WP_107650655.1">
    <property type="nucleotide sequence ID" value="NZ_PZJX01000032.1"/>
</dbReference>
<name>A0A2T4ITE5_9HYPH</name>
<sequence>MARPTTLLRDDAKLRVYDAGDGLAVVFQHGLGGSEGQVAQAFPADAGLRRLTLECRGHGGSGLGGRRPFSLGMFADDVLAAADQAGLDRFIAGGISMGAAIALRLACRHPDRVAGLLLVRPAWTFARAPTNMQPIAEVASIILGHGHGPDKARTIFAQSGTAARLLDEAPDNLSSLLGYFDRPDAAAFAQVLADIAADGSDISESDAAGLGVPTLVVGNAVDAVHPLSVAHKLAATIPGATFAEIPAKALDSARHFAALQAEINDFLHAHANFRSLIPS</sequence>
<dbReference type="Pfam" id="PF00561">
    <property type="entry name" value="Abhydrolase_1"/>
    <property type="match status" value="1"/>
</dbReference>
<protein>
    <submittedName>
        <fullName evidence="2">Alpha/beta hydrolase</fullName>
    </submittedName>
</protein>
<organism evidence="2 3">
    <name type="scientific">Mesorhizobium helmanticense</name>
    <dbReference type="NCBI Taxonomy" id="1776423"/>
    <lineage>
        <taxon>Bacteria</taxon>
        <taxon>Pseudomonadati</taxon>
        <taxon>Pseudomonadota</taxon>
        <taxon>Alphaproteobacteria</taxon>
        <taxon>Hyphomicrobiales</taxon>
        <taxon>Phyllobacteriaceae</taxon>
        <taxon>Mesorhizobium</taxon>
    </lineage>
</organism>
<keyword evidence="3" id="KW-1185">Reference proteome</keyword>
<comment type="caution">
    <text evidence="2">The sequence shown here is derived from an EMBL/GenBank/DDBJ whole genome shotgun (WGS) entry which is preliminary data.</text>
</comment>
<dbReference type="PRINTS" id="PR00111">
    <property type="entry name" value="ABHYDROLASE"/>
</dbReference>
<dbReference type="PANTHER" id="PTHR43433:SF5">
    <property type="entry name" value="AB HYDROLASE-1 DOMAIN-CONTAINING PROTEIN"/>
    <property type="match status" value="1"/>
</dbReference>
<feature type="domain" description="AB hydrolase-1" evidence="1">
    <location>
        <begin position="24"/>
        <end position="124"/>
    </location>
</feature>
<accession>A0A2T4ITE5</accession>
<evidence type="ECO:0000259" key="1">
    <source>
        <dbReference type="Pfam" id="PF00561"/>
    </source>
</evidence>
<keyword evidence="2" id="KW-0378">Hydrolase</keyword>
<dbReference type="Proteomes" id="UP000240259">
    <property type="component" value="Unassembled WGS sequence"/>
</dbReference>
<gene>
    <name evidence="2" type="ORF">C9427_19045</name>
</gene>
<dbReference type="InterPro" id="IPR029058">
    <property type="entry name" value="AB_hydrolase_fold"/>
</dbReference>